<dbReference type="OMA" id="HAAKVND"/>
<evidence type="ECO:0000313" key="6">
    <source>
        <dbReference type="Proteomes" id="UP000472267"/>
    </source>
</evidence>
<dbReference type="GO" id="GO:0002376">
    <property type="term" value="P:immune system process"/>
    <property type="evidence" value="ECO:0007669"/>
    <property type="project" value="UniProtKB-KW"/>
</dbReference>
<dbReference type="GO" id="GO:0005886">
    <property type="term" value="C:plasma membrane"/>
    <property type="evidence" value="ECO:0007669"/>
    <property type="project" value="TreeGrafter"/>
</dbReference>
<evidence type="ECO:0000256" key="3">
    <source>
        <dbReference type="SAM" id="SignalP"/>
    </source>
</evidence>
<dbReference type="Proteomes" id="UP000472267">
    <property type="component" value="Chromosome 19"/>
</dbReference>
<evidence type="ECO:0000256" key="2">
    <source>
        <dbReference type="ARBA" id="ARBA00022859"/>
    </source>
</evidence>
<keyword evidence="2" id="KW-0391">Immunity</keyword>
<dbReference type="PROSITE" id="PS50835">
    <property type="entry name" value="IG_LIKE"/>
    <property type="match status" value="1"/>
</dbReference>
<dbReference type="InterPro" id="IPR036179">
    <property type="entry name" value="Ig-like_dom_sf"/>
</dbReference>
<dbReference type="SUPFAM" id="SSF48726">
    <property type="entry name" value="Immunoglobulin"/>
    <property type="match status" value="1"/>
</dbReference>
<dbReference type="InterPro" id="IPR013106">
    <property type="entry name" value="Ig_V-set"/>
</dbReference>
<dbReference type="SMART" id="SM00409">
    <property type="entry name" value="IG"/>
    <property type="match status" value="1"/>
</dbReference>
<reference evidence="5" key="2">
    <citation type="submission" date="2025-08" db="UniProtKB">
        <authorList>
            <consortium name="Ensembl"/>
        </authorList>
    </citation>
    <scope>IDENTIFICATION</scope>
</reference>
<proteinExistence type="predicted"/>
<dbReference type="Ensembl" id="ENSSFAT00005056118.1">
    <property type="protein sequence ID" value="ENSSFAP00005054437.1"/>
    <property type="gene ID" value="ENSSFAG00005025909.1"/>
</dbReference>
<dbReference type="Pfam" id="PF07686">
    <property type="entry name" value="V-set"/>
    <property type="match status" value="1"/>
</dbReference>
<reference evidence="5" key="1">
    <citation type="submission" date="2019-06" db="EMBL/GenBank/DDBJ databases">
        <authorList>
            <consortium name="Wellcome Sanger Institute Data Sharing"/>
        </authorList>
    </citation>
    <scope>NUCLEOTIDE SEQUENCE [LARGE SCALE GENOMIC DNA]</scope>
</reference>
<dbReference type="InterPro" id="IPR013783">
    <property type="entry name" value="Ig-like_fold"/>
</dbReference>
<dbReference type="GO" id="GO:0007166">
    <property type="term" value="P:cell surface receptor signaling pathway"/>
    <property type="evidence" value="ECO:0007669"/>
    <property type="project" value="TreeGrafter"/>
</dbReference>
<dbReference type="SMART" id="SM00406">
    <property type="entry name" value="IGv"/>
    <property type="match status" value="1"/>
</dbReference>
<organism evidence="5 6">
    <name type="scientific">Salarias fasciatus</name>
    <name type="common">Jewelled blenny</name>
    <name type="synonym">Blennius fasciatus</name>
    <dbReference type="NCBI Taxonomy" id="181472"/>
    <lineage>
        <taxon>Eukaryota</taxon>
        <taxon>Metazoa</taxon>
        <taxon>Chordata</taxon>
        <taxon>Craniata</taxon>
        <taxon>Vertebrata</taxon>
        <taxon>Euteleostomi</taxon>
        <taxon>Actinopterygii</taxon>
        <taxon>Neopterygii</taxon>
        <taxon>Teleostei</taxon>
        <taxon>Neoteleostei</taxon>
        <taxon>Acanthomorphata</taxon>
        <taxon>Ovalentaria</taxon>
        <taxon>Blenniimorphae</taxon>
        <taxon>Blenniiformes</taxon>
        <taxon>Blennioidei</taxon>
        <taxon>Blenniidae</taxon>
        <taxon>Salariinae</taxon>
        <taxon>Salarias</taxon>
    </lineage>
</organism>
<dbReference type="InterPro" id="IPR050413">
    <property type="entry name" value="TCR_beta_variable"/>
</dbReference>
<accession>A0A672JMK6</accession>
<feature type="domain" description="Ig-like" evidence="4">
    <location>
        <begin position="12"/>
        <end position="119"/>
    </location>
</feature>
<keyword evidence="6" id="KW-1185">Reference proteome</keyword>
<keyword evidence="1 3" id="KW-0732">Signal</keyword>
<evidence type="ECO:0000259" key="4">
    <source>
        <dbReference type="PROSITE" id="PS50835"/>
    </source>
</evidence>
<dbReference type="PANTHER" id="PTHR23268:SF102">
    <property type="entry name" value="IMMUNOGLOBULIN V-SET DOMAIN-CONTAINING PROTEIN"/>
    <property type="match status" value="1"/>
</dbReference>
<dbReference type="PANTHER" id="PTHR23268">
    <property type="entry name" value="T-CELL RECEPTOR BETA CHAIN"/>
    <property type="match status" value="1"/>
</dbReference>
<protein>
    <recommendedName>
        <fullName evidence="4">Ig-like domain-containing protein</fullName>
    </recommendedName>
</protein>
<name>A0A672JMK6_SALFA</name>
<feature type="signal peptide" evidence="3">
    <location>
        <begin position="1"/>
        <end position="16"/>
    </location>
</feature>
<evidence type="ECO:0000256" key="1">
    <source>
        <dbReference type="ARBA" id="ARBA00022729"/>
    </source>
</evidence>
<dbReference type="AlphaFoldDB" id="A0A672JMK6"/>
<evidence type="ECO:0000313" key="5">
    <source>
        <dbReference type="Ensembl" id="ENSSFAP00005054437.1"/>
    </source>
</evidence>
<feature type="chain" id="PRO_5025650056" description="Ig-like domain-containing protein" evidence="3">
    <location>
        <begin position="17"/>
        <end position="167"/>
    </location>
</feature>
<sequence>MLASFALIWLFVEVTQTPLEVLREPGEDVQLVCSHGKTDYTNMQWYQKSPGDAALKRIGHVNYGSIPDYTDGFKGRFHAAKVNDKQASLTISSMKEGDEALYLCAARLHGALANLRAVTKTHSQEATEKNLLKYAVGQIQIVAVATCRGTSGTEQDYCNNTPSVGQN</sequence>
<dbReference type="InterPro" id="IPR003599">
    <property type="entry name" value="Ig_sub"/>
</dbReference>
<dbReference type="InParanoid" id="A0A672JMK6"/>
<dbReference type="InterPro" id="IPR007110">
    <property type="entry name" value="Ig-like_dom"/>
</dbReference>
<reference evidence="5" key="3">
    <citation type="submission" date="2025-09" db="UniProtKB">
        <authorList>
            <consortium name="Ensembl"/>
        </authorList>
    </citation>
    <scope>IDENTIFICATION</scope>
</reference>
<dbReference type="Gene3D" id="2.60.40.10">
    <property type="entry name" value="Immunoglobulins"/>
    <property type="match status" value="1"/>
</dbReference>